<dbReference type="AlphaFoldDB" id="A0A3N4MR90"/>
<accession>A0A3N4MR90</accession>
<comment type="caution">
    <text evidence="1">The sequence shown here is derived from an EMBL/GenBank/DDBJ whole genome shotgun (WGS) entry which is preliminary data.</text>
</comment>
<dbReference type="OrthoDB" id="8481162at2"/>
<reference evidence="2" key="1">
    <citation type="submission" date="2018-11" db="EMBL/GenBank/DDBJ databases">
        <title>Chitinophaga lutea sp.nov., isolate from arsenic contaminated soil.</title>
        <authorList>
            <person name="Zong Y."/>
        </authorList>
    </citation>
    <scope>NUCLEOTIDE SEQUENCE [LARGE SCALE GENOMIC DNA]</scope>
    <source>
        <strain evidence="2">YLT18</strain>
    </source>
</reference>
<dbReference type="Proteomes" id="UP000279089">
    <property type="component" value="Unassembled WGS sequence"/>
</dbReference>
<sequence>MENNIQRLKVFEGIWQTKGTGRQEPVITVEGTDTYKWFPGGHFMEHWVDVKMGKEHMQALEMISYDPEKKQFFLQYWNNTGSMSAMHGTVEGNSWTFFSETERGTFTFSADGRQITGTWEQSEDGGKTWKPWMDMVLTKTA</sequence>
<dbReference type="InterPro" id="IPR011473">
    <property type="entry name" value="DUF1579"/>
</dbReference>
<protein>
    <submittedName>
        <fullName evidence="1">DUF1579 domain-containing protein</fullName>
    </submittedName>
</protein>
<organism evidence="1 2">
    <name type="scientific">Chitinophaga barathri</name>
    <dbReference type="NCBI Taxonomy" id="1647451"/>
    <lineage>
        <taxon>Bacteria</taxon>
        <taxon>Pseudomonadati</taxon>
        <taxon>Bacteroidota</taxon>
        <taxon>Chitinophagia</taxon>
        <taxon>Chitinophagales</taxon>
        <taxon>Chitinophagaceae</taxon>
        <taxon>Chitinophaga</taxon>
    </lineage>
</organism>
<proteinExistence type="predicted"/>
<dbReference type="RefSeq" id="WP_120515065.1">
    <property type="nucleotide sequence ID" value="NZ_QXZY01000002.1"/>
</dbReference>
<dbReference type="EMBL" id="RMBX01000003">
    <property type="protein sequence ID" value="RPD42089.1"/>
    <property type="molecule type" value="Genomic_DNA"/>
</dbReference>
<gene>
    <name evidence="1" type="ORF">EG028_08045</name>
</gene>
<name>A0A3N4MR90_9BACT</name>
<keyword evidence="2" id="KW-1185">Reference proteome</keyword>
<evidence type="ECO:0000313" key="1">
    <source>
        <dbReference type="EMBL" id="RPD42089.1"/>
    </source>
</evidence>
<dbReference type="Pfam" id="PF07617">
    <property type="entry name" value="DUF1579"/>
    <property type="match status" value="1"/>
</dbReference>
<evidence type="ECO:0000313" key="2">
    <source>
        <dbReference type="Proteomes" id="UP000279089"/>
    </source>
</evidence>